<evidence type="ECO:0000256" key="1">
    <source>
        <dbReference type="SAM" id="MobiDB-lite"/>
    </source>
</evidence>
<keyword evidence="2" id="KW-0812">Transmembrane</keyword>
<feature type="region of interest" description="Disordered" evidence="1">
    <location>
        <begin position="38"/>
        <end position="60"/>
    </location>
</feature>
<keyword evidence="4" id="KW-1185">Reference proteome</keyword>
<proteinExistence type="predicted"/>
<evidence type="ECO:0000313" key="4">
    <source>
        <dbReference type="Proteomes" id="UP001279734"/>
    </source>
</evidence>
<dbReference type="AlphaFoldDB" id="A0AAD3SQK3"/>
<accession>A0AAD3SQK3</accession>
<gene>
    <name evidence="3" type="ORF">Nepgr_017118</name>
</gene>
<evidence type="ECO:0000313" key="3">
    <source>
        <dbReference type="EMBL" id="GMH15277.1"/>
    </source>
</evidence>
<dbReference type="Proteomes" id="UP001279734">
    <property type="component" value="Unassembled WGS sequence"/>
</dbReference>
<name>A0AAD3SQK3_NEPGR</name>
<evidence type="ECO:0000256" key="2">
    <source>
        <dbReference type="SAM" id="Phobius"/>
    </source>
</evidence>
<protein>
    <submittedName>
        <fullName evidence="3">Uncharacterized protein</fullName>
    </submittedName>
</protein>
<organism evidence="3 4">
    <name type="scientific">Nepenthes gracilis</name>
    <name type="common">Slender pitcher plant</name>
    <dbReference type="NCBI Taxonomy" id="150966"/>
    <lineage>
        <taxon>Eukaryota</taxon>
        <taxon>Viridiplantae</taxon>
        <taxon>Streptophyta</taxon>
        <taxon>Embryophyta</taxon>
        <taxon>Tracheophyta</taxon>
        <taxon>Spermatophyta</taxon>
        <taxon>Magnoliopsida</taxon>
        <taxon>eudicotyledons</taxon>
        <taxon>Gunneridae</taxon>
        <taxon>Pentapetalae</taxon>
        <taxon>Caryophyllales</taxon>
        <taxon>Nepenthaceae</taxon>
        <taxon>Nepenthes</taxon>
    </lineage>
</organism>
<dbReference type="EMBL" id="BSYO01000015">
    <property type="protein sequence ID" value="GMH15277.1"/>
    <property type="molecule type" value="Genomic_DNA"/>
</dbReference>
<reference evidence="3" key="1">
    <citation type="submission" date="2023-05" db="EMBL/GenBank/DDBJ databases">
        <title>Nepenthes gracilis genome sequencing.</title>
        <authorList>
            <person name="Fukushima K."/>
        </authorList>
    </citation>
    <scope>NUCLEOTIDE SEQUENCE</scope>
    <source>
        <strain evidence="3">SING2019-196</strain>
    </source>
</reference>
<comment type="caution">
    <text evidence="3">The sequence shown here is derived from an EMBL/GenBank/DDBJ whole genome shotgun (WGS) entry which is preliminary data.</text>
</comment>
<feature type="transmembrane region" description="Helical" evidence="2">
    <location>
        <begin position="103"/>
        <end position="124"/>
    </location>
</feature>
<keyword evidence="2" id="KW-1133">Transmembrane helix</keyword>
<sequence length="137" mass="14047">MENDICCPGKGVKGWAYPSSQARKVSFKAMRTTLDSLREGVKGGDDDDADRVQSVGSGGTTPYVPCSWGKGRGPFEVVGDAGVQIQGKLPEARDDGIPGGRNVAGGGVLSMVTAVAIFLGLAMVDLLPLLPVSAVVA</sequence>
<keyword evidence="2" id="KW-0472">Membrane</keyword>